<dbReference type="SFLD" id="SFLDG01129">
    <property type="entry name" value="C1.5:_HAD__Beta-PGM__Phosphata"/>
    <property type="match status" value="1"/>
</dbReference>
<keyword evidence="7" id="KW-1185">Reference proteome</keyword>
<evidence type="ECO:0000256" key="5">
    <source>
        <dbReference type="ARBA" id="ARBA00023277"/>
    </source>
</evidence>
<dbReference type="InterPro" id="IPR036412">
    <property type="entry name" value="HAD-like_sf"/>
</dbReference>
<evidence type="ECO:0000256" key="2">
    <source>
        <dbReference type="ARBA" id="ARBA00006171"/>
    </source>
</evidence>
<dbReference type="RefSeq" id="WP_269954738.1">
    <property type="nucleotide sequence ID" value="NZ_JAKMUV010000003.1"/>
</dbReference>
<dbReference type="NCBIfam" id="TIGR01509">
    <property type="entry name" value="HAD-SF-IA-v3"/>
    <property type="match status" value="1"/>
</dbReference>
<protein>
    <submittedName>
        <fullName evidence="6">HAD-IA family hydrolase</fullName>
    </submittedName>
</protein>
<organism evidence="6 7">
    <name type="scientific">Corynebacterium macclintockiae</name>
    <dbReference type="NCBI Taxonomy" id="2913501"/>
    <lineage>
        <taxon>Bacteria</taxon>
        <taxon>Bacillati</taxon>
        <taxon>Actinomycetota</taxon>
        <taxon>Actinomycetes</taxon>
        <taxon>Mycobacteriales</taxon>
        <taxon>Corynebacteriaceae</taxon>
        <taxon>Corynebacterium</taxon>
    </lineage>
</organism>
<dbReference type="InterPro" id="IPR051600">
    <property type="entry name" value="Beta-PGM-like"/>
</dbReference>
<evidence type="ECO:0000256" key="4">
    <source>
        <dbReference type="ARBA" id="ARBA00022842"/>
    </source>
</evidence>
<dbReference type="GO" id="GO:0016787">
    <property type="term" value="F:hydrolase activity"/>
    <property type="evidence" value="ECO:0007669"/>
    <property type="project" value="UniProtKB-KW"/>
</dbReference>
<dbReference type="InterPro" id="IPR006439">
    <property type="entry name" value="HAD-SF_hydro_IA"/>
</dbReference>
<dbReference type="Gene3D" id="1.10.150.240">
    <property type="entry name" value="Putative phosphatase, domain 2"/>
    <property type="match status" value="1"/>
</dbReference>
<dbReference type="SFLD" id="SFLDS00003">
    <property type="entry name" value="Haloacid_Dehalogenase"/>
    <property type="match status" value="1"/>
</dbReference>
<dbReference type="SUPFAM" id="SSF56784">
    <property type="entry name" value="HAD-like"/>
    <property type="match status" value="1"/>
</dbReference>
<dbReference type="EMBL" id="JAKMUV010000003">
    <property type="protein sequence ID" value="MCZ9304677.1"/>
    <property type="molecule type" value="Genomic_DNA"/>
</dbReference>
<comment type="caution">
    <text evidence="6">The sequence shown here is derived from an EMBL/GenBank/DDBJ whole genome shotgun (WGS) entry which is preliminary data.</text>
</comment>
<dbReference type="AlphaFoldDB" id="A0A9X3M5H5"/>
<dbReference type="Pfam" id="PF00702">
    <property type="entry name" value="Hydrolase"/>
    <property type="match status" value="1"/>
</dbReference>
<dbReference type="GO" id="GO:0046872">
    <property type="term" value="F:metal ion binding"/>
    <property type="evidence" value="ECO:0007669"/>
    <property type="project" value="UniProtKB-KW"/>
</dbReference>
<evidence type="ECO:0000256" key="3">
    <source>
        <dbReference type="ARBA" id="ARBA00022723"/>
    </source>
</evidence>
<comment type="similarity">
    <text evidence="2">Belongs to the HAD-like hydrolase superfamily. CbbY/CbbZ/Gph/YieH family.</text>
</comment>
<dbReference type="PANTHER" id="PTHR46193:SF18">
    <property type="entry name" value="HEXITOL PHOSPHATASE B"/>
    <property type="match status" value="1"/>
</dbReference>
<evidence type="ECO:0000313" key="7">
    <source>
        <dbReference type="Proteomes" id="UP001146505"/>
    </source>
</evidence>
<dbReference type="GeneID" id="301812670"/>
<dbReference type="Proteomes" id="UP001146505">
    <property type="component" value="Unassembled WGS sequence"/>
</dbReference>
<accession>A0A9X3M5H5</accession>
<keyword evidence="5" id="KW-0119">Carbohydrate metabolism</keyword>
<dbReference type="InterPro" id="IPR023198">
    <property type="entry name" value="PGP-like_dom2"/>
</dbReference>
<keyword evidence="6" id="KW-0378">Hydrolase</keyword>
<dbReference type="Gene3D" id="3.40.50.1000">
    <property type="entry name" value="HAD superfamily/HAD-like"/>
    <property type="match status" value="1"/>
</dbReference>
<evidence type="ECO:0000313" key="6">
    <source>
        <dbReference type="EMBL" id="MCZ9304677.1"/>
    </source>
</evidence>
<keyword evidence="3" id="KW-0479">Metal-binding</keyword>
<name>A0A9X3M5H5_9CORY</name>
<proteinExistence type="inferred from homology"/>
<dbReference type="InterPro" id="IPR023214">
    <property type="entry name" value="HAD_sf"/>
</dbReference>
<comment type="cofactor">
    <cofactor evidence="1">
        <name>Mg(2+)</name>
        <dbReference type="ChEBI" id="CHEBI:18420"/>
    </cofactor>
</comment>
<gene>
    <name evidence="6" type="ORF">L8U58_03870</name>
</gene>
<reference evidence="6" key="1">
    <citation type="submission" date="2022-02" db="EMBL/GenBank/DDBJ databases">
        <title>Corynebacterium sp. from urogenital microbiome.</title>
        <authorList>
            <person name="Cappelli E.A."/>
            <person name="Ribeiro T.G."/>
            <person name="Peixe L."/>
        </authorList>
    </citation>
    <scope>NUCLEOTIDE SEQUENCE</scope>
    <source>
        <strain evidence="6">C9Ua_112</strain>
    </source>
</reference>
<keyword evidence="4" id="KW-0460">Magnesium</keyword>
<sequence>MSVTTFGTPPARSFFDFDAVLFDLDGVITPTAELHRQAWARMFSAFLEAKGAEPYTEQDYFDYLDGRRRDEGVAALLASRDIEVPEGNADDRADQDTIHGLGARKNEDFLKLVEEGVQAYEGSVQLLDAIRDRAAAAEKSPQIAIVSSSKNARPVLKAAGLLDRFEVVVDGKVASEKNLPGKPAPDTYLYGAQQLGASAENAVVVEDATSGVASGKAGKFGLVIGVDRGAGAEALHEHGADIVVDDLADLLG</sequence>
<evidence type="ECO:0000256" key="1">
    <source>
        <dbReference type="ARBA" id="ARBA00001946"/>
    </source>
</evidence>
<dbReference type="PANTHER" id="PTHR46193">
    <property type="entry name" value="6-PHOSPHOGLUCONATE PHOSPHATASE"/>
    <property type="match status" value="1"/>
</dbReference>